<dbReference type="InterPro" id="IPR052556">
    <property type="entry name" value="PolySynth_Transporter"/>
</dbReference>
<evidence type="ECO:0000256" key="5">
    <source>
        <dbReference type="ARBA" id="ARBA00022984"/>
    </source>
</evidence>
<evidence type="ECO:0000256" key="1">
    <source>
        <dbReference type="ARBA" id="ARBA00004651"/>
    </source>
</evidence>
<evidence type="ECO:0000256" key="6">
    <source>
        <dbReference type="ARBA" id="ARBA00022989"/>
    </source>
</evidence>
<dbReference type="InterPro" id="IPR004268">
    <property type="entry name" value="MurJ"/>
</dbReference>
<keyword evidence="2" id="KW-1003">Cell membrane</keyword>
<accession>A0ABT0ASM1</accession>
<keyword evidence="5" id="KW-0573">Peptidoglycan synthesis</keyword>
<feature type="transmembrane region" description="Helical" evidence="8">
    <location>
        <begin position="336"/>
        <end position="357"/>
    </location>
</feature>
<feature type="transmembrane region" description="Helical" evidence="8">
    <location>
        <begin position="66"/>
        <end position="86"/>
    </location>
</feature>
<feature type="transmembrane region" description="Helical" evidence="8">
    <location>
        <begin position="12"/>
        <end position="32"/>
    </location>
</feature>
<dbReference type="Pfam" id="PF03023">
    <property type="entry name" value="MurJ"/>
    <property type="match status" value="1"/>
</dbReference>
<evidence type="ECO:0000256" key="3">
    <source>
        <dbReference type="ARBA" id="ARBA00022692"/>
    </source>
</evidence>
<feature type="transmembrane region" description="Helical" evidence="8">
    <location>
        <begin position="147"/>
        <end position="165"/>
    </location>
</feature>
<proteinExistence type="predicted"/>
<keyword evidence="3 8" id="KW-0812">Transmembrane</keyword>
<evidence type="ECO:0000256" key="4">
    <source>
        <dbReference type="ARBA" id="ARBA00022960"/>
    </source>
</evidence>
<dbReference type="PANTHER" id="PTHR43424:SF1">
    <property type="entry name" value="LOCUS PUTATIVE PROTEIN 1-RELATED"/>
    <property type="match status" value="1"/>
</dbReference>
<evidence type="ECO:0000256" key="8">
    <source>
        <dbReference type="SAM" id="Phobius"/>
    </source>
</evidence>
<evidence type="ECO:0000313" key="9">
    <source>
        <dbReference type="EMBL" id="MCJ1989614.1"/>
    </source>
</evidence>
<comment type="caution">
    <text evidence="9">The sequence shown here is derived from an EMBL/GenBank/DDBJ whole genome shotgun (WGS) entry which is preliminary data.</text>
</comment>
<keyword evidence="6 8" id="KW-1133">Transmembrane helix</keyword>
<feature type="transmembrane region" description="Helical" evidence="8">
    <location>
        <begin position="185"/>
        <end position="211"/>
    </location>
</feature>
<feature type="transmembrane region" description="Helical" evidence="8">
    <location>
        <begin position="107"/>
        <end position="127"/>
    </location>
</feature>
<dbReference type="EMBL" id="JAAECS010000003">
    <property type="protein sequence ID" value="MCJ1989614.1"/>
    <property type="molecule type" value="Genomic_DNA"/>
</dbReference>
<keyword evidence="4" id="KW-0133">Cell shape</keyword>
<keyword evidence="10" id="KW-1185">Reference proteome</keyword>
<feature type="transmembrane region" description="Helical" evidence="8">
    <location>
        <begin position="251"/>
        <end position="274"/>
    </location>
</feature>
<dbReference type="PANTHER" id="PTHR43424">
    <property type="entry name" value="LOCUS PUTATIVE PROTEIN 1-RELATED"/>
    <property type="match status" value="1"/>
</dbReference>
<feature type="non-terminal residue" evidence="9">
    <location>
        <position position="1"/>
    </location>
</feature>
<comment type="subcellular location">
    <subcellularLocation>
        <location evidence="1">Cell membrane</location>
        <topology evidence="1">Multi-pass membrane protein</topology>
    </subcellularLocation>
</comment>
<sequence length="374" mass="42347">FILLSNSYREIFLLQGITLVASMFDVSWYFMGRENFKVTVGRNFIIKILTVFSIFLFVHSPKDLTIYIFILSFGTLLGNLSIWPYLKKEVYFPDIKQLKISGHLPNILILFIPVVATQVCIVLNRIILGILDSVESVGYFSQSSQVINVASSVVVSIGIVMLPRVSNMKAENNFDGVQVLLYKTFNIVTGIAVPISFGLLGISLSFAPFFFGGNYDIVGPIMMIQAPTIIFMAWSNVFGTQFLLPFNRMKTYTVSVVIEAIISLVLNLVLIPIWGIMGAAFSITISEVVLFVLQAYFVRKDFSIKNLFNEVWKYLFSGIVMFSIIFFMNVHFEMSVFQILIQILIGIVVYVSMNIVLNTTLWSMSFKIIKKILF</sequence>
<organism evidence="9 10">
    <name type="scientific">Pseudolactococcus carnosus</name>
    <dbReference type="NCBI Taxonomy" id="2749961"/>
    <lineage>
        <taxon>Bacteria</taxon>
        <taxon>Bacillati</taxon>
        <taxon>Bacillota</taxon>
        <taxon>Bacilli</taxon>
        <taxon>Lactobacillales</taxon>
        <taxon>Streptococcaceae</taxon>
        <taxon>Pseudolactococcus</taxon>
    </lineage>
</organism>
<dbReference type="Proteomes" id="UP001522450">
    <property type="component" value="Unassembled WGS sequence"/>
</dbReference>
<dbReference type="RefSeq" id="WP_244034510.1">
    <property type="nucleotide sequence ID" value="NZ_JAAECS010000003.1"/>
</dbReference>
<protein>
    <submittedName>
        <fullName evidence="9">Flippase</fullName>
    </submittedName>
</protein>
<reference evidence="9 10" key="1">
    <citation type="journal article" date="2022" name="Microbiol. Res.">
        <title>Comparative genome analysis, predicted lifestyle and antimicrobial strategies of Lactococcus carnosus and Lactococcus paracarnosus isolated from meat.</title>
        <authorList>
            <person name="Werum V."/>
            <person name="Ehrmann M."/>
            <person name="Vogel R."/>
            <person name="Hilgarth M."/>
        </authorList>
    </citation>
    <scope>NUCLEOTIDE SEQUENCE [LARGE SCALE GENOMIC DNA]</scope>
    <source>
        <strain evidence="9 10">TMW22177</strain>
    </source>
</reference>
<feature type="transmembrane region" description="Helical" evidence="8">
    <location>
        <begin position="217"/>
        <end position="239"/>
    </location>
</feature>
<evidence type="ECO:0000256" key="2">
    <source>
        <dbReference type="ARBA" id="ARBA00022475"/>
    </source>
</evidence>
<feature type="transmembrane region" description="Helical" evidence="8">
    <location>
        <begin position="311"/>
        <end position="330"/>
    </location>
</feature>
<gene>
    <name evidence="9" type="ORF">GYN21_05200</name>
</gene>
<keyword evidence="7 8" id="KW-0472">Membrane</keyword>
<evidence type="ECO:0000313" key="10">
    <source>
        <dbReference type="Proteomes" id="UP001522450"/>
    </source>
</evidence>
<feature type="transmembrane region" description="Helical" evidence="8">
    <location>
        <begin position="44"/>
        <end position="60"/>
    </location>
</feature>
<feature type="transmembrane region" description="Helical" evidence="8">
    <location>
        <begin position="280"/>
        <end position="299"/>
    </location>
</feature>
<name>A0ABT0ASM1_9LACT</name>
<evidence type="ECO:0000256" key="7">
    <source>
        <dbReference type="ARBA" id="ARBA00023136"/>
    </source>
</evidence>